<dbReference type="Proteomes" id="UP000285405">
    <property type="component" value="Unassembled WGS sequence"/>
</dbReference>
<evidence type="ECO:0000256" key="3">
    <source>
        <dbReference type="SAM" id="MobiDB-lite"/>
    </source>
</evidence>
<feature type="domain" description="Sm" evidence="7">
    <location>
        <begin position="34"/>
        <end position="116"/>
    </location>
</feature>
<feature type="compositionally biased region" description="Polar residues" evidence="3">
    <location>
        <begin position="259"/>
        <end position="269"/>
    </location>
</feature>
<evidence type="ECO:0000259" key="4">
    <source>
        <dbReference type="PROSITE" id="PS51512"/>
    </source>
</evidence>
<feature type="domain" description="TFG box profile" evidence="6">
    <location>
        <begin position="521"/>
        <end position="541"/>
    </location>
</feature>
<feature type="domain" description="FFD box profile" evidence="5">
    <location>
        <begin position="493"/>
        <end position="509"/>
    </location>
</feature>
<feature type="region of interest" description="Disordered" evidence="3">
    <location>
        <begin position="285"/>
        <end position="304"/>
    </location>
</feature>
<feature type="region of interest" description="Disordered" evidence="3">
    <location>
        <begin position="252"/>
        <end position="280"/>
    </location>
</feature>
<evidence type="ECO:0000256" key="2">
    <source>
        <dbReference type="PROSITE-ProRule" id="PRU00869"/>
    </source>
</evidence>
<dbReference type="EMBL" id="MCBR01002507">
    <property type="protein sequence ID" value="RKF81534.1"/>
    <property type="molecule type" value="Genomic_DNA"/>
</dbReference>
<dbReference type="InterPro" id="IPR010920">
    <property type="entry name" value="LSM_dom_sf"/>
</dbReference>
<feature type="short sequence motif" description="TFG box" evidence="2">
    <location>
        <begin position="521"/>
        <end position="541"/>
    </location>
</feature>
<feature type="compositionally biased region" description="Polar residues" evidence="3">
    <location>
        <begin position="391"/>
        <end position="420"/>
    </location>
</feature>
<dbReference type="InterPro" id="IPR025762">
    <property type="entry name" value="DFDF"/>
</dbReference>
<dbReference type="GO" id="GO:0000932">
    <property type="term" value="C:P-body"/>
    <property type="evidence" value="ECO:0007669"/>
    <property type="project" value="TreeGrafter"/>
</dbReference>
<proteinExistence type="predicted"/>
<feature type="compositionally biased region" description="Basic and acidic residues" evidence="3">
    <location>
        <begin position="508"/>
        <end position="534"/>
    </location>
</feature>
<accession>A0A420J435</accession>
<dbReference type="GO" id="GO:0033962">
    <property type="term" value="P:P-body assembly"/>
    <property type="evidence" value="ECO:0007669"/>
    <property type="project" value="TreeGrafter"/>
</dbReference>
<organism evidence="8 9">
    <name type="scientific">Golovinomyces cichoracearum</name>
    <dbReference type="NCBI Taxonomy" id="62708"/>
    <lineage>
        <taxon>Eukaryota</taxon>
        <taxon>Fungi</taxon>
        <taxon>Dikarya</taxon>
        <taxon>Ascomycota</taxon>
        <taxon>Pezizomycotina</taxon>
        <taxon>Leotiomycetes</taxon>
        <taxon>Erysiphales</taxon>
        <taxon>Erysiphaceae</taxon>
        <taxon>Golovinomyces</taxon>
    </lineage>
</organism>
<dbReference type="InterPro" id="IPR025768">
    <property type="entry name" value="TFG_box"/>
</dbReference>
<dbReference type="Pfam" id="PF09532">
    <property type="entry name" value="FDF"/>
    <property type="match status" value="1"/>
</dbReference>
<feature type="compositionally biased region" description="Basic residues" evidence="3">
    <location>
        <begin position="550"/>
        <end position="560"/>
    </location>
</feature>
<dbReference type="Gene3D" id="2.30.30.100">
    <property type="match status" value="1"/>
</dbReference>
<evidence type="ECO:0000259" key="6">
    <source>
        <dbReference type="PROSITE" id="PS51536"/>
    </source>
</evidence>
<feature type="domain" description="DFDF" evidence="4">
    <location>
        <begin position="442"/>
        <end position="478"/>
    </location>
</feature>
<dbReference type="InterPro" id="IPR025609">
    <property type="entry name" value="Lsm14-like_N"/>
</dbReference>
<feature type="compositionally biased region" description="Low complexity" evidence="3">
    <location>
        <begin position="378"/>
        <end position="389"/>
    </location>
</feature>
<dbReference type="PROSITE" id="PS52002">
    <property type="entry name" value="SM"/>
    <property type="match status" value="1"/>
</dbReference>
<dbReference type="GO" id="GO:0034063">
    <property type="term" value="P:stress granule assembly"/>
    <property type="evidence" value="ECO:0007669"/>
    <property type="project" value="TreeGrafter"/>
</dbReference>
<feature type="region of interest" description="Disordered" evidence="3">
    <location>
        <begin position="134"/>
        <end position="167"/>
    </location>
</feature>
<dbReference type="PANTHER" id="PTHR13586">
    <property type="entry name" value="SCD6 PROTEIN-RELATED"/>
    <property type="match status" value="1"/>
</dbReference>
<evidence type="ECO:0000313" key="9">
    <source>
        <dbReference type="Proteomes" id="UP000285405"/>
    </source>
</evidence>
<name>A0A420J435_9PEZI</name>
<dbReference type="AlphaFoldDB" id="A0A420J435"/>
<dbReference type="SMART" id="SM01271">
    <property type="entry name" value="LSM14"/>
    <property type="match status" value="1"/>
</dbReference>
<feature type="short sequence motif" description="FFD box" evidence="1">
    <location>
        <begin position="493"/>
        <end position="509"/>
    </location>
</feature>
<dbReference type="SMART" id="SM01199">
    <property type="entry name" value="FDF"/>
    <property type="match status" value="1"/>
</dbReference>
<dbReference type="Pfam" id="PF12701">
    <property type="entry name" value="LSM14"/>
    <property type="match status" value="1"/>
</dbReference>
<evidence type="ECO:0000313" key="8">
    <source>
        <dbReference type="EMBL" id="RKF81534.1"/>
    </source>
</evidence>
<dbReference type="PROSITE" id="PS51512">
    <property type="entry name" value="DFDF"/>
    <property type="match status" value="1"/>
</dbReference>
<dbReference type="PANTHER" id="PTHR13586:SF0">
    <property type="entry name" value="TRAILER HITCH, ISOFORM H"/>
    <property type="match status" value="1"/>
</dbReference>
<evidence type="ECO:0000256" key="1">
    <source>
        <dbReference type="PROSITE-ProRule" id="PRU00846"/>
    </source>
</evidence>
<dbReference type="InterPro" id="IPR019050">
    <property type="entry name" value="FDF_dom"/>
</dbReference>
<dbReference type="InterPro" id="IPR025761">
    <property type="entry name" value="FFD_box"/>
</dbReference>
<evidence type="ECO:0000259" key="7">
    <source>
        <dbReference type="PROSITE" id="PS52002"/>
    </source>
</evidence>
<dbReference type="SUPFAM" id="SSF50182">
    <property type="entry name" value="Sm-like ribonucleoproteins"/>
    <property type="match status" value="1"/>
</dbReference>
<evidence type="ECO:0000259" key="5">
    <source>
        <dbReference type="PROSITE" id="PS51513"/>
    </source>
</evidence>
<feature type="region of interest" description="Disordered" evidence="3">
    <location>
        <begin position="500"/>
        <end position="587"/>
    </location>
</feature>
<protein>
    <submittedName>
        <fullName evidence="8">Putative g2 m phase checkpoint control protein</fullName>
    </submittedName>
</protein>
<sequence length="587" mass="64262">MKYISTTFLSYKKHYPTSILTLSSFYFIKQTSSSKPLGMAEFIGTRISLVSNSDIRYVGTLHEINSENSTVALENVTMLGTEGRRPDNEVAALDSIYEYILFRGTDVKDLRIEEAPAIKEFKPPQIPNDPAILGSGTHPKNLMRTQNQQHNVPTQGQSQQALLPSQNPQSITPGPAYLQQTQYPQFYPPGWGRSAHIGSSGYASIPYGGPPDWYPGQQQDFIPGSQFAPYSYLTEQTSLITHQQNINNNKPLPIGVSANKKQSTATQQIKKGDDPQNLPKAEVPAIHNQTAPVPASAQKESKANSISVSLYSTNKQEPPKSTDPIKSTPIGPKTTTRIKPVLPLNNSSTTKESLRTSPENPTKIKKIDPTASLREATKTASAAVAAAMAQLPNTNNNSGTSNEKGSGNQTRNTRKPSLSDSGADKINRGSHKPHGSRFVVRGASSKVEIPTGDFDFESANAKFSKKDLINEATAGSPTNIKPNESPVESQIPTTYNKTKSFFDNISSEVKDRQETRNPRPGGREWRSEEQKKNLETFGQESIDNGERGGYRGRGRGRGGYRGRGYNRGQLPRGRASFHSRGNAQIAF</sequence>
<dbReference type="GO" id="GO:0003729">
    <property type="term" value="F:mRNA binding"/>
    <property type="evidence" value="ECO:0007669"/>
    <property type="project" value="TreeGrafter"/>
</dbReference>
<dbReference type="OrthoDB" id="21539at2759"/>
<dbReference type="PROSITE" id="PS51513">
    <property type="entry name" value="FFD"/>
    <property type="match status" value="1"/>
</dbReference>
<dbReference type="PROSITE" id="PS51536">
    <property type="entry name" value="TFG"/>
    <property type="match status" value="1"/>
</dbReference>
<comment type="caution">
    <text evidence="8">The sequence shown here is derived from an EMBL/GenBank/DDBJ whole genome shotgun (WGS) entry which is preliminary data.</text>
</comment>
<reference evidence="8 9" key="1">
    <citation type="journal article" date="2018" name="BMC Genomics">
        <title>Comparative genome analyses reveal sequence features reflecting distinct modes of host-adaptation between dicot and monocot powdery mildew.</title>
        <authorList>
            <person name="Wu Y."/>
            <person name="Ma X."/>
            <person name="Pan Z."/>
            <person name="Kale S.D."/>
            <person name="Song Y."/>
            <person name="King H."/>
            <person name="Zhang Q."/>
            <person name="Presley C."/>
            <person name="Deng X."/>
            <person name="Wei C.I."/>
            <person name="Xiao S."/>
        </authorList>
    </citation>
    <scope>NUCLEOTIDE SEQUENCE [LARGE SCALE GENOMIC DNA]</scope>
    <source>
        <strain evidence="8">UCSC1</strain>
    </source>
</reference>
<dbReference type="InterPro" id="IPR047575">
    <property type="entry name" value="Sm"/>
</dbReference>
<feature type="compositionally biased region" description="Polar residues" evidence="3">
    <location>
        <begin position="143"/>
        <end position="167"/>
    </location>
</feature>
<gene>
    <name evidence="8" type="ORF">GcC1_025011</name>
</gene>
<feature type="region of interest" description="Disordered" evidence="3">
    <location>
        <begin position="310"/>
        <end position="441"/>
    </location>
</feature>
<feature type="compositionally biased region" description="Polar residues" evidence="3">
    <location>
        <begin position="344"/>
        <end position="360"/>
    </location>
</feature>
<dbReference type="CDD" id="cd01736">
    <property type="entry name" value="LSm14_N"/>
    <property type="match status" value="1"/>
</dbReference>